<keyword evidence="1" id="KW-0326">Glycosidase</keyword>
<dbReference type="Gene3D" id="2.60.40.10">
    <property type="entry name" value="Immunoglobulins"/>
    <property type="match status" value="4"/>
</dbReference>
<feature type="domain" description="Peptidase M60" evidence="5">
    <location>
        <begin position="529"/>
        <end position="844"/>
    </location>
</feature>
<evidence type="ECO:0000256" key="1">
    <source>
        <dbReference type="ARBA" id="ARBA00023295"/>
    </source>
</evidence>
<dbReference type="Gene3D" id="3.80.10.10">
    <property type="entry name" value="Ribonuclease Inhibitor"/>
    <property type="match status" value="1"/>
</dbReference>
<dbReference type="Gene3D" id="2.60.120.1060">
    <property type="entry name" value="NPCBM/NEW2 domain"/>
    <property type="match status" value="3"/>
</dbReference>
<feature type="coiled-coil region" evidence="2">
    <location>
        <begin position="2027"/>
        <end position="2054"/>
    </location>
</feature>
<evidence type="ECO:0000313" key="7">
    <source>
        <dbReference type="Proteomes" id="UP000215694"/>
    </source>
</evidence>
<dbReference type="PROSITE" id="PS51450">
    <property type="entry name" value="LRR"/>
    <property type="match status" value="1"/>
</dbReference>
<dbReference type="Gene3D" id="2.60.120.1250">
    <property type="entry name" value="Peptidase M60, enhancin-like domain 1"/>
    <property type="match status" value="1"/>
</dbReference>
<dbReference type="OrthoDB" id="1741958at2"/>
<feature type="chain" id="PRO_5016621868" evidence="3">
    <location>
        <begin position="28"/>
        <end position="2228"/>
    </location>
</feature>
<dbReference type="RefSeq" id="WP_116041442.1">
    <property type="nucleotide sequence ID" value="NZ_NOJY02000014.1"/>
</dbReference>
<dbReference type="InterPro" id="IPR032179">
    <property type="entry name" value="Cry22Aa_Ig-like"/>
</dbReference>
<gene>
    <name evidence="6" type="ORF">CHL78_010055</name>
</gene>
<keyword evidence="1" id="KW-0378">Hydrolase</keyword>
<dbReference type="InterPro" id="IPR038637">
    <property type="entry name" value="NPCBM_sf"/>
</dbReference>
<dbReference type="Pfam" id="PF16403">
    <property type="entry name" value="Bact_surface_Ig-like"/>
    <property type="match status" value="3"/>
</dbReference>
<dbReference type="SMART" id="SM01276">
    <property type="entry name" value="M60-like"/>
    <property type="match status" value="1"/>
</dbReference>
<accession>A0A371J3F6</accession>
<dbReference type="GO" id="GO:0016798">
    <property type="term" value="F:hydrolase activity, acting on glycosyl bonds"/>
    <property type="evidence" value="ECO:0007669"/>
    <property type="project" value="UniProtKB-KW"/>
</dbReference>
<dbReference type="InterPro" id="IPR031161">
    <property type="entry name" value="Peptidase_M60_dom"/>
</dbReference>
<proteinExistence type="predicted"/>
<dbReference type="Gene3D" id="2.60.120.260">
    <property type="entry name" value="Galactose-binding domain-like"/>
    <property type="match status" value="3"/>
</dbReference>
<feature type="signal peptide" evidence="3">
    <location>
        <begin position="1"/>
        <end position="27"/>
    </location>
</feature>
<sequence>MHKRKIAAVTMAAIISNFSASTVSVLAHELENNKVVQSISNQNNQEIQPSEAKVSKFNLLNSSYLEEYDKSFKLDNSKITSITNNGGNYGSSVIYKAIDGNLSTHWETGKSNNSEFKNEVIFTLEEVTSLNRIVYGARQDGTKGKGFAQEFEVYTSLTDDGDDFNLVTRGGYKGSTGDIVEIKFNPTEFKRIKFKFTKANQDWASASEFMFYKKDVVQDKIDRLFTDETLSQVSEEFNTIEAINKLKEESKIHPLYEEFKEKIENAKILVNSNQEVEATDARIRKFDVFYTKNKENYENMFKMSNENIQNISTNGGNRGSYVKERMIDNNLDTFWETGRANSNEFKNEVVFKFKESIVLDRVIYRSHANTVGFADDFEIYASKTSEGDTFQLVTTGTPNRTSDLLEFKFNPTEFKRLKFIYNKSKANNATASEFMFYKEDVVSKKVESIFTDGTMSALKPEYNSLDAIEKLELEISNHPLKDKYTKIIELAKQILDGNVDYTESTFVLKQNGDTHTKAKNQLLMSSFGNDFQSTGIVAKPGEVFNIYVEVEDGAPTPEIVFTQQEGNYGNWRRNYRLKQGLNTITVPKIQDGGWAQKSNPGGAVYLVNKYTPDQQGKAPIVRIEGGEKFPLFNSGDNVEKFLEELKEYNARLNENPDTMVDIFESNSERLMFTGTAKAAYKVYINEGVDVNTSTDVWNKQFQQGFEFAGLKDDLSDPTNDSTNVRTAVRLMQPFGAAYAAGDHIGIQRHVMDVFLRTDTNSIKSMIWGTMHEAGHQMDIPARTWGEVTNNMWANQASIKIGKGDSVDYSSIFTNLSPEESLKGFEDFGYFDKLGMYWQLQIMKDTYWAELESMYRERRPKVANYQEKKDVLAKYSSEIMGVNLTKYYEKYKFTLSEECKAELSKLPDLEVKPWYLHTTAMNYKGNGFNKDINVSVKSKLNEEEKTSTLRFDIDNENKNDLLGYEIKKDGKVLGFTVGNSFVVKDVDLDKNTTYEVIAYAKDLSTAKGIIVNTFSPSISVQQDKILVALNRDFNANDLVYGSNYKGQDISSKINVSSNVDTSKKGTYEVNYTLKDNNIDVFKTIEVEVVSSFDYLSDSEWKSVTTQYGTPRRNSNIKGRVNGEIKTFDKGFGIHANGKITYDLSGKGYDNFEALLGVDMSMVSQNKSSITFKIVGDGKTLATTNVIKHEDNMVHINVPVNGVNELVIEVNDGGNGNSSDHSVIANPKLTTNNAKPTINASNKSLKLGNKLDIMENITATDPEDGNLTSIIEVESNNFKENKIGRFEVVYKVTDSNNNVTTKKIFVTVSEDYTVKKSKFGNFENLEQYNKEFKLPVESVSNNAGNYGSSVIANTIDGKMNTHWETNKPNSSSFNNEVIFDLGEVKGISKMAYASRRDAGGKGFAHEFEIYASDEAEGNDFYLVGEGTYRDRTTDVVEFNMNKVNARRIKFKFVEANQGWASLSEIAFYKADALSDKINNDLFTDANKTEVTERYNTLEKVEALREEVKNHPAFSLFEADLNKAKEIIIAKFPTLNVEETTLVKLNSEFDLMSSVVANDQEDGNIISKVQVNSDGFTISKAGKYTLTYTVTDSDSNTITKERNVIVYSKDSYVSDMNWESASSGWRSVTKDTAVASSNKIKLNVDGTVKEFDKGIGAATNAEIVYNLNGDYTHFTTYVGTDKNYNDNRTSIIFKIFADGKEVYTSDTIRKDSKSEFVSLDVTGVKEFKLVANDAGDGGLGDFASWADTKVYSTNSKPKLTIPKSVSTKVGQEIDLNEEYSAVDAEDGDITSSVEVIGKVNFNKPGKYPITYKVTDSDGNEVAKTRSVAVANMDDNKSLTDYDWKSTQNSYTAPVKDKSISGKTLRLTNENGQEVAYERGIGAHSTSTIIYDLTDKDYAYFTSYVGVDRQKFGSVGSVSFEVYVDGEKKFDSGLMNSRDAQKYVEVDINDAKELKLVVTDGGNGQGSDHATWGDTKLHFANNKEVNYQELEELVSKSNEYNKESYTEESFKVFEEALIKANVMLEDKISSQVEVNTMIEELNTAIENLEESVDLSEIVNINDRYLKSSIKKELNLSSDTITVGDMQKLTKLNVQHAESLEGLQYAKNLESLNIEYNGVNDLSPLKDLKKLTDLRAMYQNIAVGSIAKEDNKITINYDVLNRKGEKLSPKSVILRNNKTLEDTALNLDDCIDENGVISFDTTKLDASVYSVYLVYEDTNDNYLAQVLFMFNNK</sequence>
<dbReference type="SUPFAM" id="SSF49785">
    <property type="entry name" value="Galactose-binding domain-like"/>
    <property type="match status" value="6"/>
</dbReference>
<dbReference type="Gene3D" id="1.10.390.30">
    <property type="entry name" value="Peptidase M60, enhancin-like domain 3"/>
    <property type="match status" value="1"/>
</dbReference>
<comment type="caution">
    <text evidence="6">The sequence shown here is derived from an EMBL/GenBank/DDBJ whole genome shotgun (WGS) entry which is preliminary data.</text>
</comment>
<name>A0A371J3F6_9FIRM</name>
<dbReference type="Gene3D" id="3.40.390.80">
    <property type="entry name" value="Peptidase M60, enhancin-like domain 2"/>
    <property type="match status" value="1"/>
</dbReference>
<evidence type="ECO:0000256" key="3">
    <source>
        <dbReference type="SAM" id="SignalP"/>
    </source>
</evidence>
<dbReference type="InterPro" id="IPR013222">
    <property type="entry name" value="Glyco_hyd_98_carb-bd"/>
</dbReference>
<evidence type="ECO:0000256" key="2">
    <source>
        <dbReference type="SAM" id="Coils"/>
    </source>
</evidence>
<dbReference type="InterPro" id="IPR000421">
    <property type="entry name" value="FA58C"/>
</dbReference>
<dbReference type="EMBL" id="NOJY02000014">
    <property type="protein sequence ID" value="RDY27320.1"/>
    <property type="molecule type" value="Genomic_DNA"/>
</dbReference>
<dbReference type="InterPro" id="IPR013783">
    <property type="entry name" value="Ig-like_fold"/>
</dbReference>
<dbReference type="Gene3D" id="1.20.1270.90">
    <property type="entry name" value="AF1782-like"/>
    <property type="match status" value="1"/>
</dbReference>
<evidence type="ECO:0000313" key="6">
    <source>
        <dbReference type="EMBL" id="RDY27320.1"/>
    </source>
</evidence>
<dbReference type="InterPro" id="IPR032675">
    <property type="entry name" value="LRR_dom_sf"/>
</dbReference>
<protein>
    <submittedName>
        <fullName evidence="6">DUF5011 domain-containing protein</fullName>
    </submittedName>
</protein>
<keyword evidence="2" id="KW-0175">Coiled coil</keyword>
<dbReference type="SMART" id="SM00776">
    <property type="entry name" value="NPCBM"/>
    <property type="match status" value="3"/>
</dbReference>
<dbReference type="InterPro" id="IPR001611">
    <property type="entry name" value="Leu-rich_rpt"/>
</dbReference>
<evidence type="ECO:0000259" key="4">
    <source>
        <dbReference type="PROSITE" id="PS50022"/>
    </source>
</evidence>
<dbReference type="InterPro" id="IPR008979">
    <property type="entry name" value="Galactose-bd-like_sf"/>
</dbReference>
<dbReference type="Proteomes" id="UP000215694">
    <property type="component" value="Unassembled WGS sequence"/>
</dbReference>
<dbReference type="PROSITE" id="PS50022">
    <property type="entry name" value="FA58C_3"/>
    <property type="match status" value="1"/>
</dbReference>
<dbReference type="PROSITE" id="PS51723">
    <property type="entry name" value="PEPTIDASE_M60"/>
    <property type="match status" value="1"/>
</dbReference>
<dbReference type="Pfam" id="PF00754">
    <property type="entry name" value="F5_F8_type_C"/>
    <property type="match status" value="3"/>
</dbReference>
<organism evidence="6 7">
    <name type="scientific">Romboutsia weinsteinii</name>
    <dbReference type="NCBI Taxonomy" id="2020949"/>
    <lineage>
        <taxon>Bacteria</taxon>
        <taxon>Bacillati</taxon>
        <taxon>Bacillota</taxon>
        <taxon>Clostridia</taxon>
        <taxon>Peptostreptococcales</taxon>
        <taxon>Peptostreptococcaceae</taxon>
        <taxon>Romboutsia</taxon>
    </lineage>
</organism>
<keyword evidence="7" id="KW-1185">Reference proteome</keyword>
<dbReference type="InterPro" id="IPR042279">
    <property type="entry name" value="Pep_M60_3"/>
</dbReference>
<reference evidence="6 7" key="1">
    <citation type="journal article" date="2017" name="Genome Announc.">
        <title>Draft Genome Sequence of Romboutsia weinsteinii sp. nov. Strain CCRI-19649(T) Isolated from Surface Water.</title>
        <authorList>
            <person name="Maheux A.F."/>
            <person name="Boudreau D.K."/>
            <person name="Berube E."/>
            <person name="Boissinot M."/>
            <person name="Cantin P."/>
            <person name="Raymond F."/>
            <person name="Corbeil J."/>
            <person name="Omar R.F."/>
            <person name="Bergeron M.G."/>
        </authorList>
    </citation>
    <scope>NUCLEOTIDE SEQUENCE [LARGE SCALE GENOMIC DNA]</scope>
    <source>
        <strain evidence="6 7">CCRI-19649</strain>
    </source>
</reference>
<keyword evidence="3" id="KW-0732">Signal</keyword>
<evidence type="ECO:0000259" key="5">
    <source>
        <dbReference type="PROSITE" id="PS51723"/>
    </source>
</evidence>
<feature type="domain" description="F5/8 type C" evidence="4">
    <location>
        <begin position="1312"/>
        <end position="1468"/>
    </location>
</feature>
<dbReference type="Pfam" id="PF08305">
    <property type="entry name" value="NPCBM"/>
    <property type="match status" value="3"/>
</dbReference>